<dbReference type="Proteomes" id="UP001232001">
    <property type="component" value="Chromosome"/>
</dbReference>
<keyword evidence="3" id="KW-1185">Reference proteome</keyword>
<feature type="domain" description="TIR" evidence="1">
    <location>
        <begin position="9"/>
        <end position="140"/>
    </location>
</feature>
<accession>A0ABY8L5V4</accession>
<dbReference type="PROSITE" id="PS50104">
    <property type="entry name" value="TIR"/>
    <property type="match status" value="1"/>
</dbReference>
<protein>
    <submittedName>
        <fullName evidence="2">TIR domain-containing protein</fullName>
    </submittedName>
</protein>
<gene>
    <name evidence="2" type="ORF">P8625_00905</name>
</gene>
<proteinExistence type="predicted"/>
<evidence type="ECO:0000313" key="3">
    <source>
        <dbReference type="Proteomes" id="UP001232001"/>
    </source>
</evidence>
<sequence length="328" mass="38479">MNMKKCLNLEYDVVLSFAGEDRDYVEKTASFLRKSGIKVFYDLYEDIDLWGKDLYQHLDDVYQNKAKYAVVFISEHYKRKLWTNHELKSAQARAFSESEEYILPARFDDTEIPGIRKTIGYVSLIDLTPINFAKKIIKKLGDIEPEKFLPDDITYIKELFNSLFEDFEEEEIESIVLYIFNKLKLTTDRERQFLTALVMHSCRHDITEDLHEDFSLFERVTGFNREELIDILKSLTNLGFEYSITKSGSECHDNGVEHAYEHLSVKMISREPELVLVNVTMVLVFMYFGAMNGKCEICCMDTLQRLDFSDLKDNLDDEDLEFIIRCIP</sequence>
<dbReference type="EMBL" id="CP122539">
    <property type="protein sequence ID" value="WGH75753.1"/>
    <property type="molecule type" value="Genomic_DNA"/>
</dbReference>
<name>A0ABY8L5V4_9FLAO</name>
<dbReference type="Pfam" id="PF13676">
    <property type="entry name" value="TIR_2"/>
    <property type="match status" value="1"/>
</dbReference>
<dbReference type="InterPro" id="IPR000157">
    <property type="entry name" value="TIR_dom"/>
</dbReference>
<evidence type="ECO:0000259" key="1">
    <source>
        <dbReference type="PROSITE" id="PS50104"/>
    </source>
</evidence>
<reference evidence="2 3" key="1">
    <citation type="submission" date="2023-04" db="EMBL/GenBank/DDBJ databases">
        <title>Tenacibaculum tangerinum sp. nov., isolated from sea tidal flat of South Korea.</title>
        <authorList>
            <person name="Lee S.H."/>
            <person name="Kim J.-J."/>
        </authorList>
    </citation>
    <scope>NUCLEOTIDE SEQUENCE [LARGE SCALE GENOMIC DNA]</scope>
    <source>
        <strain evidence="2 3">GRR-S3-23</strain>
    </source>
</reference>
<organism evidence="2 3">
    <name type="scientific">Tenacibaculum tangerinum</name>
    <dbReference type="NCBI Taxonomy" id="3038772"/>
    <lineage>
        <taxon>Bacteria</taxon>
        <taxon>Pseudomonadati</taxon>
        <taxon>Bacteroidota</taxon>
        <taxon>Flavobacteriia</taxon>
        <taxon>Flavobacteriales</taxon>
        <taxon>Flavobacteriaceae</taxon>
        <taxon>Tenacibaculum</taxon>
    </lineage>
</organism>
<evidence type="ECO:0000313" key="2">
    <source>
        <dbReference type="EMBL" id="WGH75753.1"/>
    </source>
</evidence>
<dbReference type="RefSeq" id="WP_279651627.1">
    <property type="nucleotide sequence ID" value="NZ_CP122539.1"/>
</dbReference>
<dbReference type="Gene3D" id="3.40.50.10140">
    <property type="entry name" value="Toll/interleukin-1 receptor homology (TIR) domain"/>
    <property type="match status" value="1"/>
</dbReference>
<dbReference type="SUPFAM" id="SSF52200">
    <property type="entry name" value="Toll/Interleukin receptor TIR domain"/>
    <property type="match status" value="1"/>
</dbReference>
<dbReference type="InterPro" id="IPR035897">
    <property type="entry name" value="Toll_tir_struct_dom_sf"/>
</dbReference>
<dbReference type="SMART" id="SM00255">
    <property type="entry name" value="TIR"/>
    <property type="match status" value="1"/>
</dbReference>